<evidence type="ECO:0000313" key="3">
    <source>
        <dbReference type="Proteomes" id="UP000190322"/>
    </source>
</evidence>
<dbReference type="Gene3D" id="3.30.1490.270">
    <property type="match status" value="1"/>
</dbReference>
<dbReference type="Gene3D" id="3.40.50.11290">
    <property type="match status" value="1"/>
</dbReference>
<reference evidence="2 3" key="1">
    <citation type="submission" date="2017-02" db="EMBL/GenBank/DDBJ databases">
        <title>Draft genome sequence of Moraxella canis CCUG 8415A type strain.</title>
        <authorList>
            <person name="Engstrom-Jakobsson H."/>
            <person name="Salva-Serra F."/>
            <person name="Thorell K."/>
            <person name="Gonzales-Siles L."/>
            <person name="Karlsson R."/>
            <person name="Boulund F."/>
            <person name="Engstrand L."/>
            <person name="Moore E."/>
        </authorList>
    </citation>
    <scope>NUCLEOTIDE SEQUENCE [LARGE SCALE GENOMIC DNA]</scope>
    <source>
        <strain evidence="2 3">CCUG 8415A</strain>
    </source>
</reference>
<dbReference type="EMBL" id="MUXT01000005">
    <property type="protein sequence ID" value="OOR84211.1"/>
    <property type="molecule type" value="Genomic_DNA"/>
</dbReference>
<feature type="domain" description="Circularly permuted ATP-grasp type 2" evidence="1">
    <location>
        <begin position="71"/>
        <end position="446"/>
    </location>
</feature>
<dbReference type="Proteomes" id="UP000190322">
    <property type="component" value="Unassembled WGS sequence"/>
</dbReference>
<protein>
    <submittedName>
        <fullName evidence="2">Carboxylate--amine ligase</fullName>
    </submittedName>
</protein>
<dbReference type="PANTHER" id="PTHR34595">
    <property type="entry name" value="BLR5612 PROTEIN"/>
    <property type="match status" value="1"/>
</dbReference>
<sequence>MTPSFDELLNPDGSYRAGAQGLGEWLSATNNDTLNGLNEQAANIFYRKGVTFTVYSDANNIERMIPFDIIPRIIELSEWQTIEAGCQQRIRALNHFLDDIYHHQQIIKDGIVPAQYVYASGCYEPWMMNISLAKPIYSHVSGIDLIRDEQGQYRVLEDNLRTPSGVSYMLESRGISESLMGEIYHSMAIQPISDYPQRLKACLTSATDKYDPQIVVLTPGRFNSAYYEHAFLAREMNVPLVHGYDLIVEDNKVYIQGVRGKVQVDVIYRRIDDPFLDPLAFRSDSILGVSGLMSAYRSGNVVITNAPGTGVADDKSMYPFVPAMIEYYLNEKPILPNVETYQCRNPDELGFVLDNLADLVVKETQGSGGYGMLIGPAATKKEIDAYRKRLLDNPEGFIAQPTLALSTCPTVTEDGIEPRHIDLRPFILSHGDGSVDITPGGLTRVAMIKGSLVVNSSQGGGIKDTWVVDTKALPSRQNRADAHLTLTRVSQAILDETYHKKSLILLLSTASCLVWLGRYTERLRHYDNLINRLKNNELTLAEIEHINTHLGFGLEHTGHLQDSAEQLYRCLLAHKIPETTQAIDQNVQEVTGVIGKDSAELYQFIKRLANATKYRAATLQLYACNQSMRQEDATVVLFWRLGRCYEILERHILLQEDWQDASNNFRELVSALPENTRWRELERLANQLAKSQKVVNFWQMRDEFAAILAQGV</sequence>
<evidence type="ECO:0000313" key="2">
    <source>
        <dbReference type="EMBL" id="OOR84211.1"/>
    </source>
</evidence>
<proteinExistence type="predicted"/>
<dbReference type="AlphaFoldDB" id="A0A1S9ZMF3"/>
<gene>
    <name evidence="2" type="ORF">B0180_04595</name>
</gene>
<dbReference type="SUPFAM" id="SSF56059">
    <property type="entry name" value="Glutathione synthetase ATP-binding domain-like"/>
    <property type="match status" value="1"/>
</dbReference>
<dbReference type="RefSeq" id="WP_078255863.1">
    <property type="nucleotide sequence ID" value="NZ_MUXT01000005.1"/>
</dbReference>
<dbReference type="PANTHER" id="PTHR34595:SF7">
    <property type="entry name" value="SLL1039 PROTEIN"/>
    <property type="match status" value="1"/>
</dbReference>
<comment type="caution">
    <text evidence="2">The sequence shown here is derived from an EMBL/GenBank/DDBJ whole genome shotgun (WGS) entry which is preliminary data.</text>
</comment>
<dbReference type="GO" id="GO:0016874">
    <property type="term" value="F:ligase activity"/>
    <property type="evidence" value="ECO:0007669"/>
    <property type="project" value="UniProtKB-KW"/>
</dbReference>
<accession>A0A1S9ZMF3</accession>
<dbReference type="Pfam" id="PF14403">
    <property type="entry name" value="CP_ATPgrasp_2"/>
    <property type="match status" value="1"/>
</dbReference>
<organism evidence="2 3">
    <name type="scientific">Moraxella canis</name>
    <dbReference type="NCBI Taxonomy" id="90239"/>
    <lineage>
        <taxon>Bacteria</taxon>
        <taxon>Pseudomonadati</taxon>
        <taxon>Pseudomonadota</taxon>
        <taxon>Gammaproteobacteria</taxon>
        <taxon>Moraxellales</taxon>
        <taxon>Moraxellaceae</taxon>
        <taxon>Moraxella</taxon>
    </lineage>
</organism>
<dbReference type="InterPro" id="IPR025841">
    <property type="entry name" value="CP_ATPgrasp_2"/>
</dbReference>
<dbReference type="InterPro" id="IPR051680">
    <property type="entry name" value="ATP-dep_Glu-Cys_Ligase-2"/>
</dbReference>
<evidence type="ECO:0000259" key="1">
    <source>
        <dbReference type="Pfam" id="PF14403"/>
    </source>
</evidence>
<keyword evidence="2" id="KW-0436">Ligase</keyword>
<name>A0A1S9ZMF3_9GAMM</name>